<evidence type="ECO:0000256" key="4">
    <source>
        <dbReference type="ARBA" id="ARBA00023125"/>
    </source>
</evidence>
<proteinExistence type="predicted"/>
<dbReference type="PANTHER" id="PTHR30363:SF4">
    <property type="entry name" value="GLYCEROL-3-PHOSPHATE REGULON REPRESSOR"/>
    <property type="match status" value="1"/>
</dbReference>
<dbReference type="GO" id="GO:0003700">
    <property type="term" value="F:DNA-binding transcription factor activity"/>
    <property type="evidence" value="ECO:0007669"/>
    <property type="project" value="InterPro"/>
</dbReference>
<dbReference type="InterPro" id="IPR014036">
    <property type="entry name" value="DeoR-like_C"/>
</dbReference>
<evidence type="ECO:0000256" key="5">
    <source>
        <dbReference type="ARBA" id="ARBA00023163"/>
    </source>
</evidence>
<dbReference type="Pfam" id="PF08220">
    <property type="entry name" value="HTH_DeoR"/>
    <property type="match status" value="1"/>
</dbReference>
<protein>
    <recommendedName>
        <fullName evidence="1">Lactose phosphotransferase system repressor</fullName>
    </recommendedName>
</protein>
<accession>A0A2T0BEW8</accession>
<dbReference type="PROSITE" id="PS51000">
    <property type="entry name" value="HTH_DEOR_2"/>
    <property type="match status" value="1"/>
</dbReference>
<dbReference type="AlphaFoldDB" id="A0A2T0BEW8"/>
<evidence type="ECO:0000259" key="7">
    <source>
        <dbReference type="PROSITE" id="PS51000"/>
    </source>
</evidence>
<dbReference type="OrthoDB" id="9797223at2"/>
<dbReference type="InterPro" id="IPR036388">
    <property type="entry name" value="WH-like_DNA-bd_sf"/>
</dbReference>
<keyword evidence="8" id="KW-0808">Transferase</keyword>
<dbReference type="InterPro" id="IPR050313">
    <property type="entry name" value="Carb_Metab_HTH_regulators"/>
</dbReference>
<keyword evidence="4" id="KW-0238">DNA-binding</keyword>
<dbReference type="InterPro" id="IPR036390">
    <property type="entry name" value="WH_DNA-bd_sf"/>
</dbReference>
<organism evidence="8 9">
    <name type="scientific">Clostridium vincentii</name>
    <dbReference type="NCBI Taxonomy" id="52704"/>
    <lineage>
        <taxon>Bacteria</taxon>
        <taxon>Bacillati</taxon>
        <taxon>Bacillota</taxon>
        <taxon>Clostridia</taxon>
        <taxon>Eubacteriales</taxon>
        <taxon>Clostridiaceae</taxon>
        <taxon>Clostridium</taxon>
    </lineage>
</organism>
<keyword evidence="3" id="KW-0805">Transcription regulation</keyword>
<evidence type="ECO:0000313" key="8">
    <source>
        <dbReference type="EMBL" id="PRR82408.1"/>
    </source>
</evidence>
<comment type="function">
    <text evidence="6">Repressor of the lactose catabolism operon. Galactose-6-phosphate is the inducer.</text>
</comment>
<reference evidence="8 9" key="1">
    <citation type="submission" date="2018-03" db="EMBL/GenBank/DDBJ databases">
        <title>Genome sequence of Clostridium vincentii DSM 10228.</title>
        <authorList>
            <person name="Poehlein A."/>
            <person name="Daniel R."/>
        </authorList>
    </citation>
    <scope>NUCLEOTIDE SEQUENCE [LARGE SCALE GENOMIC DNA]</scope>
    <source>
        <strain evidence="8 9">DSM 10228</strain>
    </source>
</reference>
<dbReference type="GO" id="GO:0016740">
    <property type="term" value="F:transferase activity"/>
    <property type="evidence" value="ECO:0007669"/>
    <property type="project" value="UniProtKB-KW"/>
</dbReference>
<comment type="caution">
    <text evidence="8">The sequence shown here is derived from an EMBL/GenBank/DDBJ whole genome shotgun (WGS) entry which is preliminary data.</text>
</comment>
<dbReference type="Gene3D" id="3.40.50.1360">
    <property type="match status" value="1"/>
</dbReference>
<dbReference type="SUPFAM" id="SSF46785">
    <property type="entry name" value="Winged helix' DNA-binding domain"/>
    <property type="match status" value="1"/>
</dbReference>
<dbReference type="InterPro" id="IPR018356">
    <property type="entry name" value="Tscrpt_reg_HTH_DeoR_CS"/>
</dbReference>
<dbReference type="Proteomes" id="UP000239471">
    <property type="component" value="Unassembled WGS sequence"/>
</dbReference>
<keyword evidence="2" id="KW-0678">Repressor</keyword>
<evidence type="ECO:0000313" key="9">
    <source>
        <dbReference type="Proteomes" id="UP000239471"/>
    </source>
</evidence>
<gene>
    <name evidence="8" type="primary">lacR_3</name>
    <name evidence="8" type="ORF">CLVI_17480</name>
</gene>
<dbReference type="Gene3D" id="1.10.10.10">
    <property type="entry name" value="Winged helix-like DNA-binding domain superfamily/Winged helix DNA-binding domain"/>
    <property type="match status" value="1"/>
</dbReference>
<dbReference type="GO" id="GO:0003677">
    <property type="term" value="F:DNA binding"/>
    <property type="evidence" value="ECO:0007669"/>
    <property type="project" value="UniProtKB-KW"/>
</dbReference>
<dbReference type="SMART" id="SM01134">
    <property type="entry name" value="DeoRC"/>
    <property type="match status" value="1"/>
</dbReference>
<keyword evidence="5" id="KW-0804">Transcription</keyword>
<dbReference type="PROSITE" id="PS00894">
    <property type="entry name" value="HTH_DEOR_1"/>
    <property type="match status" value="1"/>
</dbReference>
<dbReference type="InterPro" id="IPR037171">
    <property type="entry name" value="NagB/RpiA_transferase-like"/>
</dbReference>
<dbReference type="PRINTS" id="PR00037">
    <property type="entry name" value="HTHLACR"/>
</dbReference>
<evidence type="ECO:0000256" key="6">
    <source>
        <dbReference type="ARBA" id="ARBA00024937"/>
    </source>
</evidence>
<dbReference type="InterPro" id="IPR001034">
    <property type="entry name" value="DeoR_HTH"/>
</dbReference>
<sequence>MLKEERHKIILELINRFGIIRVSELTEKLKTTEMTLRRDLKFLEEQGLLVRIHGGARSKDSIKFQELSSTEKRSINLDKKIEVAKIAASLINENDIVYIGPGTTSEHIYDYINVSSAKIITNCLNIFEKFRNDNRFELILIGGRLREKTSTFVGNFANEVLSEIRVKVAFIGANGISDNNVMTSNEEEGVCQNIIMNNAVRRYVVCDSTKIEREDFFTLYKLEDATALVTDSALDVDLKKKYSEYCKVINEIEER</sequence>
<evidence type="ECO:0000256" key="1">
    <source>
        <dbReference type="ARBA" id="ARBA00021390"/>
    </source>
</evidence>
<dbReference type="Pfam" id="PF00455">
    <property type="entry name" value="DeoRC"/>
    <property type="match status" value="1"/>
</dbReference>
<evidence type="ECO:0000256" key="2">
    <source>
        <dbReference type="ARBA" id="ARBA00022491"/>
    </source>
</evidence>
<evidence type="ECO:0000256" key="3">
    <source>
        <dbReference type="ARBA" id="ARBA00023015"/>
    </source>
</evidence>
<name>A0A2T0BEW8_9CLOT</name>
<feature type="domain" description="HTH deoR-type" evidence="7">
    <location>
        <begin position="3"/>
        <end position="58"/>
    </location>
</feature>
<dbReference type="RefSeq" id="WP_106059727.1">
    <property type="nucleotide sequence ID" value="NZ_PVXQ01000016.1"/>
</dbReference>
<dbReference type="SUPFAM" id="SSF100950">
    <property type="entry name" value="NagB/RpiA/CoA transferase-like"/>
    <property type="match status" value="1"/>
</dbReference>
<keyword evidence="9" id="KW-1185">Reference proteome</keyword>
<dbReference type="EMBL" id="PVXQ01000016">
    <property type="protein sequence ID" value="PRR82408.1"/>
    <property type="molecule type" value="Genomic_DNA"/>
</dbReference>
<dbReference type="SMART" id="SM00420">
    <property type="entry name" value="HTH_DEOR"/>
    <property type="match status" value="1"/>
</dbReference>
<dbReference type="PANTHER" id="PTHR30363">
    <property type="entry name" value="HTH-TYPE TRANSCRIPTIONAL REGULATOR SRLR-RELATED"/>
    <property type="match status" value="1"/>
</dbReference>